<gene>
    <name evidence="7" type="primary">CHADL</name>
</gene>
<dbReference type="InterPro" id="IPR000372">
    <property type="entry name" value="LRRNT"/>
</dbReference>
<protein>
    <recommendedName>
        <fullName evidence="9">Chondroadherin like</fullName>
    </recommendedName>
</protein>
<dbReference type="PANTHER" id="PTHR24369">
    <property type="entry name" value="ANTIGEN BSP, PUTATIVE-RELATED"/>
    <property type="match status" value="1"/>
</dbReference>
<evidence type="ECO:0000313" key="7">
    <source>
        <dbReference type="Ensembl" id="ENSFCTP00005057658.1"/>
    </source>
</evidence>
<evidence type="ECO:0000256" key="4">
    <source>
        <dbReference type="SAM" id="MobiDB-lite"/>
    </source>
</evidence>
<dbReference type="InterPro" id="IPR000483">
    <property type="entry name" value="Cys-rich_flank_reg_C"/>
</dbReference>
<dbReference type="InterPro" id="IPR032675">
    <property type="entry name" value="LRR_dom_sf"/>
</dbReference>
<organism evidence="7 8">
    <name type="scientific">Felis catus</name>
    <name type="common">Cat</name>
    <name type="synonym">Felis silvestris catus</name>
    <dbReference type="NCBI Taxonomy" id="9685"/>
    <lineage>
        <taxon>Eukaryota</taxon>
        <taxon>Metazoa</taxon>
        <taxon>Chordata</taxon>
        <taxon>Craniata</taxon>
        <taxon>Vertebrata</taxon>
        <taxon>Euteleostomi</taxon>
        <taxon>Mammalia</taxon>
        <taxon>Eutheria</taxon>
        <taxon>Laurasiatheria</taxon>
        <taxon>Carnivora</taxon>
        <taxon>Feliformia</taxon>
        <taxon>Felidae</taxon>
        <taxon>Felinae</taxon>
        <taxon>Felis</taxon>
    </lineage>
</organism>
<keyword evidence="3" id="KW-0677">Repeat</keyword>
<dbReference type="Ensembl" id="ENSFCTT00005084191.1">
    <property type="protein sequence ID" value="ENSFCTP00005057658.1"/>
    <property type="gene ID" value="ENSFCTG00005030157.1"/>
</dbReference>
<dbReference type="InterPro" id="IPR003591">
    <property type="entry name" value="Leu-rich_rpt_typical-subtyp"/>
</dbReference>
<dbReference type="Proteomes" id="UP000823872">
    <property type="component" value="Chromosome B4"/>
</dbReference>
<dbReference type="SMART" id="SM00369">
    <property type="entry name" value="LRR_TYP"/>
    <property type="match status" value="19"/>
</dbReference>
<dbReference type="InterPro" id="IPR050541">
    <property type="entry name" value="LRR_TM_domain-containing"/>
</dbReference>
<evidence type="ECO:0000259" key="5">
    <source>
        <dbReference type="SMART" id="SM00013"/>
    </source>
</evidence>
<dbReference type="SMART" id="SM00013">
    <property type="entry name" value="LRRNT"/>
    <property type="match status" value="2"/>
</dbReference>
<feature type="region of interest" description="Disordered" evidence="4">
    <location>
        <begin position="1"/>
        <end position="27"/>
    </location>
</feature>
<dbReference type="PANTHER" id="PTHR24369:SF210">
    <property type="entry name" value="CHAOPTIN-RELATED"/>
    <property type="match status" value="1"/>
</dbReference>
<feature type="domain" description="LRRCT" evidence="6">
    <location>
        <begin position="387"/>
        <end position="435"/>
    </location>
</feature>
<keyword evidence="1" id="KW-0433">Leucine-rich repeat</keyword>
<evidence type="ECO:0000259" key="6">
    <source>
        <dbReference type="SMART" id="SM00082"/>
    </source>
</evidence>
<accession>A0ABI8AEC2</accession>
<dbReference type="Pfam" id="PF13855">
    <property type="entry name" value="LRR_8"/>
    <property type="match status" value="5"/>
</dbReference>
<proteinExistence type="predicted"/>
<evidence type="ECO:0000256" key="1">
    <source>
        <dbReference type="ARBA" id="ARBA00022614"/>
    </source>
</evidence>
<feature type="region of interest" description="Disordered" evidence="4">
    <location>
        <begin position="898"/>
        <end position="917"/>
    </location>
</feature>
<keyword evidence="8" id="KW-1185">Reference proteome</keyword>
<keyword evidence="2" id="KW-0732">Signal</keyword>
<reference evidence="7" key="2">
    <citation type="submission" date="2025-08" db="UniProtKB">
        <authorList>
            <consortium name="Ensembl"/>
        </authorList>
    </citation>
    <scope>IDENTIFICATION</scope>
    <source>
        <strain evidence="7">breed Abyssinian</strain>
    </source>
</reference>
<evidence type="ECO:0000313" key="8">
    <source>
        <dbReference type="Proteomes" id="UP000823872"/>
    </source>
</evidence>
<sequence>MGQIDGRRDLPGLLSEPQFPPALSQAANGASATRGVVRLRAMTLSLGPKEKDVRGALETGAGLGERTAWDICPRELTLPPPPRTQSVSLVLLLPLLLPPGPAWHAAAQRCPQTCVCDNSRRHVACRHQNLTEVPTAIPELTQRLDLQGNVLKVIPPAAFQELPYLTHLDLRHCQVELVAEGAFRGLGRLLLLNLASNRLSSLPQEALDGLGSLQRLELQGNMLEELRPGTFGALGALATLNLAHNALVYLPAMAFQGLARARWLQLSHNALSVLAPEALAGLPALRRLSLHHNELQALPGAALAQARALARLELGHNPFTYVGEEDGLALPGLRELTLDHGALQTLEPRAFARCPRLHTLDLRGNQLDTLPPLQGPGQLRRLRLQGNPLWCGCQARPLLEWLARARVRADGACRGPRRLRGEALDALRPSDLRCTGGRAEEEEEELLLAAARPRAPEGASKGDDGAAEPCPRACVCVSESRHSGCEGRGLQAVPRGFPGDTQLLDLRRNRFPVLPRAAFPGLGRLVSLHLQHCGITELEAGALAGLGSLIYLYLSDNRLSGLSAAAFEGAPRLGYLYLERNRFGRVPGAALRAVPGLVSLHLQSNAVDRLEPGDLAGTQALRWLYLSGNRIAQVAPGAVGPAGELEKLHLDRNQLREVPTGALEGLPALLELQLSGNPLEALPDGAFRSVGQSLRHLFLNSSGLEQISPRAFSGLGPRLQSLYLQKNQLRAVPALPHLSQLELIDLSGNPFHCDCQLLPLHRWLTGLNLRVGATCASPPSAHGQRVKAATTVFETCPGWAARKAKRTPAARPGARSSPGKGRRWRADKLPHLWLGPDGFVRKQLHNFILWDTGLSDKPQNTWTQRVPKSNATVTVFAGSSLIPQFPDLQGPAHTWDRERAGAQGPSWPPTARRPRAAPCSVSFHHPPDIYAHILEPPVVAKLRGTSEKGEQDPGALARGNRCCVVGGQWGL</sequence>
<name>A0ABI8AEC2_FELCA</name>
<evidence type="ECO:0008006" key="9">
    <source>
        <dbReference type="Google" id="ProtNLM"/>
    </source>
</evidence>
<dbReference type="Gene3D" id="3.80.10.10">
    <property type="entry name" value="Ribonuclease Inhibitor"/>
    <property type="match status" value="3"/>
</dbReference>
<dbReference type="SMART" id="SM00364">
    <property type="entry name" value="LRR_BAC"/>
    <property type="match status" value="8"/>
</dbReference>
<reference evidence="7 8" key="1">
    <citation type="submission" date="2021-02" db="EMBL/GenBank/DDBJ databases">
        <title>Safari Cat Assemblies.</title>
        <authorList>
            <person name="Bredemeyer K.R."/>
            <person name="Murphy W.J."/>
        </authorList>
    </citation>
    <scope>NUCLEOTIDE SEQUENCE [LARGE SCALE GENOMIC DNA]</scope>
</reference>
<evidence type="ECO:0000256" key="3">
    <source>
        <dbReference type="ARBA" id="ARBA00022737"/>
    </source>
</evidence>
<dbReference type="SMART" id="SM00082">
    <property type="entry name" value="LRRCT"/>
    <property type="match status" value="2"/>
</dbReference>
<feature type="domain" description="LRRNT" evidence="5">
    <location>
        <begin position="109"/>
        <end position="143"/>
    </location>
</feature>
<reference evidence="7" key="3">
    <citation type="submission" date="2025-09" db="UniProtKB">
        <authorList>
            <consortium name="Ensembl"/>
        </authorList>
    </citation>
    <scope>IDENTIFICATION</scope>
    <source>
        <strain evidence="7">breed Abyssinian</strain>
    </source>
</reference>
<feature type="domain" description="LRRNT" evidence="5">
    <location>
        <begin position="469"/>
        <end position="503"/>
    </location>
</feature>
<evidence type="ECO:0000256" key="2">
    <source>
        <dbReference type="ARBA" id="ARBA00022729"/>
    </source>
</evidence>
<dbReference type="Pfam" id="PF01463">
    <property type="entry name" value="LRRCT"/>
    <property type="match status" value="2"/>
</dbReference>
<dbReference type="SUPFAM" id="SSF52058">
    <property type="entry name" value="L domain-like"/>
    <property type="match status" value="2"/>
</dbReference>
<dbReference type="InterPro" id="IPR001611">
    <property type="entry name" value="Leu-rich_rpt"/>
</dbReference>
<feature type="domain" description="LRRCT" evidence="6">
    <location>
        <begin position="749"/>
        <end position="797"/>
    </location>
</feature>
<feature type="region of interest" description="Disordered" evidence="4">
    <location>
        <begin position="803"/>
        <end position="823"/>
    </location>
</feature>
<dbReference type="GeneTree" id="ENSGT00940000154464"/>
<feature type="compositionally biased region" description="Basic and acidic residues" evidence="4">
    <location>
        <begin position="1"/>
        <end position="10"/>
    </location>
</feature>
<dbReference type="PROSITE" id="PS51450">
    <property type="entry name" value="LRR"/>
    <property type="match status" value="2"/>
</dbReference>